<dbReference type="KEGG" id="splr:C0J00_08400"/>
<dbReference type="Proteomes" id="UP000238956">
    <property type="component" value="Chromosome"/>
</dbReference>
<name>A0A2L0D6A1_9STRE</name>
<accession>A0A2L0D6A1</accession>
<sequence length="444" mass="53264">MAAFDERQLKEQLIAQNASDFYDFISKYDEEMVPIMKARRYTCIHSMERTVAFTFGEFTYRRRRWKKGDKWVVPVDEKLGLKKNVRFSWEFMYQIARLSSMMPYEKVIQVIQMTYYITITKPTVVQAVKLCDRLLEERDAYRFYENGDYQERVKIDIIYIEGDGVMVKARDTDTDNKNYDLSHFVVHTGSHKVGSNRFELKDKKEFVGLDNRLVRDQVLDYLYNNYDITENTILITNSDGGHGYTPYVFKEMAKALRVKRHEHFWDEYHINQNIKTFFKSYSDELRDGAFQAIKEHNKEKLRTVLDTTESLILTEEEMAEFEKIKRKLLNNFQYTKPAELRGLSHAGIGIMESQHRKITYRMKKRGMYWTVWGSETMSRIIVLNYENQLRDLFFGTWREEYQKMIELENVSAGSIKIKLNQIEREYKLHHLKKRERKQGLRFNK</sequence>
<dbReference type="RefSeq" id="WP_104968437.1">
    <property type="nucleotide sequence ID" value="NZ_CP025536.1"/>
</dbReference>
<dbReference type="GeneID" id="98393923"/>
<evidence type="ECO:0000313" key="3">
    <source>
        <dbReference type="Proteomes" id="UP000238956"/>
    </source>
</evidence>
<reference evidence="2 3" key="2">
    <citation type="submission" date="2018-02" db="EMBL/GenBank/DDBJ databases">
        <title>Whole genome sequencing analysis of Streptococcus pluranimalium isolated from cattle infected mastitis in China.</title>
        <authorList>
            <person name="Zhang J.-R."/>
            <person name="Hu G.-Z."/>
        </authorList>
    </citation>
    <scope>NUCLEOTIDE SEQUENCE [LARGE SCALE GENOMIC DNA]</scope>
    <source>
        <strain evidence="2 3">TH11417</strain>
    </source>
</reference>
<gene>
    <name evidence="2" type="ORF">C0J00_08400</name>
</gene>
<dbReference type="NCBIfam" id="NF033529">
    <property type="entry name" value="transpos_ISLre2"/>
    <property type="match status" value="1"/>
</dbReference>
<reference evidence="2 3" key="1">
    <citation type="submission" date="2017-12" db="EMBL/GenBank/DDBJ databases">
        <authorList>
            <person name="Hurst M.R.H."/>
        </authorList>
    </citation>
    <scope>NUCLEOTIDE SEQUENCE [LARGE SCALE GENOMIC DNA]</scope>
    <source>
        <strain evidence="2 3">TH11417</strain>
    </source>
</reference>
<dbReference type="OrthoDB" id="2329161at2"/>
<dbReference type="InterPro" id="IPR009620">
    <property type="entry name" value="UPF0236"/>
</dbReference>
<dbReference type="EMBL" id="CP025536">
    <property type="protein sequence ID" value="AUW97119.1"/>
    <property type="molecule type" value="Genomic_DNA"/>
</dbReference>
<dbReference type="Pfam" id="PF06782">
    <property type="entry name" value="UPF0236"/>
    <property type="match status" value="1"/>
</dbReference>
<dbReference type="AlphaFoldDB" id="A0A2L0D6A1"/>
<proteinExistence type="inferred from homology"/>
<comment type="similarity">
    <text evidence="1">Belongs to the UPF0236 family.</text>
</comment>
<organism evidence="2 3">
    <name type="scientific">Streptococcus pluranimalium</name>
    <dbReference type="NCBI Taxonomy" id="82348"/>
    <lineage>
        <taxon>Bacteria</taxon>
        <taxon>Bacillati</taxon>
        <taxon>Bacillota</taxon>
        <taxon>Bacilli</taxon>
        <taxon>Lactobacillales</taxon>
        <taxon>Streptococcaceae</taxon>
        <taxon>Streptococcus</taxon>
    </lineage>
</organism>
<evidence type="ECO:0000313" key="2">
    <source>
        <dbReference type="EMBL" id="AUW97119.1"/>
    </source>
</evidence>
<protein>
    <submittedName>
        <fullName evidence="2">Transposase</fullName>
    </submittedName>
</protein>
<evidence type="ECO:0000256" key="1">
    <source>
        <dbReference type="ARBA" id="ARBA00006539"/>
    </source>
</evidence>
<keyword evidence="3" id="KW-1185">Reference proteome</keyword>